<dbReference type="EMBL" id="RCMG01000871">
    <property type="protein sequence ID" value="KAG2844047.1"/>
    <property type="molecule type" value="Genomic_DNA"/>
</dbReference>
<dbReference type="Proteomes" id="UP000697107">
    <property type="component" value="Unassembled WGS sequence"/>
</dbReference>
<dbReference type="Proteomes" id="UP000736787">
    <property type="component" value="Unassembled WGS sequence"/>
</dbReference>
<feature type="region of interest" description="Disordered" evidence="1">
    <location>
        <begin position="70"/>
        <end position="129"/>
    </location>
</feature>
<dbReference type="Proteomes" id="UP000760860">
    <property type="component" value="Unassembled WGS sequence"/>
</dbReference>
<sequence>MACALLLNEESSQRCGANEKAIEQGVLPHTTSAVECGLPLANAAVEHGFPPKYEMAVERGLPQMNNTAVEQKFPPDDLAGLPCLEEGEASSSDSDSSSTSSRSRRKKKKSKRRRLKPRREPISSESPPMDSVCALEYVEGAPRWSRFIKVASPPRDAASITRLPGLSWKHFLRDLKAGEIEQVCLITEEPSAAEALNATMTES</sequence>
<comment type="caution">
    <text evidence="3">The sequence shown here is derived from an EMBL/GenBank/DDBJ whole genome shotgun (WGS) entry which is preliminary data.</text>
</comment>
<name>A0A8T1B6I1_9STRA</name>
<reference evidence="3" key="1">
    <citation type="submission" date="2018-10" db="EMBL/GenBank/DDBJ databases">
        <title>Effector identification in a new, highly contiguous assembly of the strawberry crown rot pathogen Phytophthora cactorum.</title>
        <authorList>
            <person name="Armitage A.D."/>
            <person name="Nellist C.F."/>
            <person name="Bates H."/>
            <person name="Vickerstaff R.J."/>
            <person name="Harrison R.J."/>
        </authorList>
    </citation>
    <scope>NUCLEOTIDE SEQUENCE</scope>
    <source>
        <strain evidence="2">15-7</strain>
        <strain evidence="3">4032</strain>
        <strain evidence="4">4040</strain>
        <strain evidence="5">P415</strain>
        <strain evidence="6">P421</strain>
    </source>
</reference>
<dbReference type="EMBL" id="RCMK01000876">
    <property type="protein sequence ID" value="KAG2909237.1"/>
    <property type="molecule type" value="Genomic_DNA"/>
</dbReference>
<organism evidence="3 7">
    <name type="scientific">Phytophthora cactorum</name>
    <dbReference type="NCBI Taxonomy" id="29920"/>
    <lineage>
        <taxon>Eukaryota</taxon>
        <taxon>Sar</taxon>
        <taxon>Stramenopiles</taxon>
        <taxon>Oomycota</taxon>
        <taxon>Peronosporomycetes</taxon>
        <taxon>Peronosporales</taxon>
        <taxon>Peronosporaceae</taxon>
        <taxon>Phytophthora</taxon>
    </lineage>
</organism>
<dbReference type="EMBL" id="RCMV01001255">
    <property type="protein sequence ID" value="KAG3209503.1"/>
    <property type="molecule type" value="Genomic_DNA"/>
</dbReference>
<feature type="compositionally biased region" description="Basic residues" evidence="1">
    <location>
        <begin position="102"/>
        <end position="117"/>
    </location>
</feature>
<dbReference type="Proteomes" id="UP000774804">
    <property type="component" value="Unassembled WGS sequence"/>
</dbReference>
<evidence type="ECO:0000313" key="5">
    <source>
        <dbReference type="EMBL" id="KAG2964558.1"/>
    </source>
</evidence>
<dbReference type="Proteomes" id="UP000735874">
    <property type="component" value="Unassembled WGS sequence"/>
</dbReference>
<dbReference type="AlphaFoldDB" id="A0A8T1B6I1"/>
<gene>
    <name evidence="2" type="ORF">PC113_g18489</name>
    <name evidence="3" type="ORF">PC115_g17926</name>
    <name evidence="4" type="ORF">PC117_g19735</name>
    <name evidence="5" type="ORF">PC118_g20251</name>
    <name evidence="6" type="ORF">PC129_g19484</name>
</gene>
<protein>
    <submittedName>
        <fullName evidence="3">Uncharacterized protein</fullName>
    </submittedName>
</protein>
<evidence type="ECO:0000313" key="6">
    <source>
        <dbReference type="EMBL" id="KAG3209503.1"/>
    </source>
</evidence>
<evidence type="ECO:0000313" key="2">
    <source>
        <dbReference type="EMBL" id="KAG2844047.1"/>
    </source>
</evidence>
<dbReference type="EMBL" id="RCML01001200">
    <property type="protein sequence ID" value="KAG2964558.1"/>
    <property type="molecule type" value="Genomic_DNA"/>
</dbReference>
<dbReference type="VEuPathDB" id="FungiDB:PC110_g16930"/>
<evidence type="ECO:0000256" key="1">
    <source>
        <dbReference type="SAM" id="MobiDB-lite"/>
    </source>
</evidence>
<evidence type="ECO:0000313" key="3">
    <source>
        <dbReference type="EMBL" id="KAG2895176.1"/>
    </source>
</evidence>
<proteinExistence type="predicted"/>
<feature type="compositionally biased region" description="Low complexity" evidence="1">
    <location>
        <begin position="90"/>
        <end position="101"/>
    </location>
</feature>
<evidence type="ECO:0000313" key="4">
    <source>
        <dbReference type="EMBL" id="KAG2909237.1"/>
    </source>
</evidence>
<evidence type="ECO:0000313" key="7">
    <source>
        <dbReference type="Proteomes" id="UP000774804"/>
    </source>
</evidence>
<accession>A0A8T1B6I1</accession>
<dbReference type="EMBL" id="RCMI01000887">
    <property type="protein sequence ID" value="KAG2895176.1"/>
    <property type="molecule type" value="Genomic_DNA"/>
</dbReference>